<organism evidence="1">
    <name type="scientific">Rhizophagus irregularis (strain DAOM 181602 / DAOM 197198 / MUCL 43194)</name>
    <name type="common">Arbuscular mycorrhizal fungus</name>
    <name type="synonym">Glomus intraradices</name>
    <dbReference type="NCBI Taxonomy" id="747089"/>
    <lineage>
        <taxon>Eukaryota</taxon>
        <taxon>Fungi</taxon>
        <taxon>Fungi incertae sedis</taxon>
        <taxon>Mucoromycota</taxon>
        <taxon>Glomeromycotina</taxon>
        <taxon>Glomeromycetes</taxon>
        <taxon>Glomerales</taxon>
        <taxon>Glomeraceae</taxon>
        <taxon>Rhizophagus</taxon>
    </lineage>
</organism>
<dbReference type="HOGENOM" id="CLU_2190319_0_0_1"/>
<reference evidence="1" key="1">
    <citation type="submission" date="2013-07" db="EMBL/GenBank/DDBJ databases">
        <title>The genome of an arbuscular mycorrhizal fungus provides insights into the evolution of the oldest plant symbiosis.</title>
        <authorList>
            <consortium name="DOE Joint Genome Institute"/>
            <person name="Tisserant E."/>
            <person name="Malbreil M."/>
            <person name="Kuo A."/>
            <person name="Kohler A."/>
            <person name="Symeonidi A."/>
            <person name="Balestrini R."/>
            <person name="Charron P."/>
            <person name="Duensing N."/>
            <person name="Frei-dit-Frey N."/>
            <person name="Gianinazzi-Pearson V."/>
            <person name="Gilbert B."/>
            <person name="Handa Y."/>
            <person name="Hijri M."/>
            <person name="Kaul R."/>
            <person name="Kawaguchi M."/>
            <person name="Krajinski F."/>
            <person name="Lammers P."/>
            <person name="Lapierre D."/>
            <person name="Masclaux F.G."/>
            <person name="Murat C."/>
            <person name="Morin E."/>
            <person name="Ndikumana S."/>
            <person name="Pagni M."/>
            <person name="Petitpierre D."/>
            <person name="Requena N."/>
            <person name="Rosikiewicz P."/>
            <person name="Riley R."/>
            <person name="Saito K."/>
            <person name="San Clemente H."/>
            <person name="Shapiro H."/>
            <person name="van Tuinen D."/>
            <person name="Becard G."/>
            <person name="Bonfante P."/>
            <person name="Paszkowski U."/>
            <person name="Shachar-Hill Y."/>
            <person name="Young J.P."/>
            <person name="Sanders I.R."/>
            <person name="Henrissat B."/>
            <person name="Rensing S.A."/>
            <person name="Grigoriev I.V."/>
            <person name="Corradi N."/>
            <person name="Roux C."/>
            <person name="Martin F."/>
        </authorList>
    </citation>
    <scope>NUCLEOTIDE SEQUENCE</scope>
    <source>
        <strain evidence="1">DAOM 197198</strain>
    </source>
</reference>
<protein>
    <submittedName>
        <fullName evidence="1">Uncharacterized protein</fullName>
    </submittedName>
</protein>
<evidence type="ECO:0000313" key="1">
    <source>
        <dbReference type="EMBL" id="ESA02157.1"/>
    </source>
</evidence>
<accession>U9T463</accession>
<proteinExistence type="predicted"/>
<name>U9T463_RHIID</name>
<dbReference type="AlphaFoldDB" id="U9T463"/>
<dbReference type="EMBL" id="KI295918">
    <property type="protein sequence ID" value="ESA02157.1"/>
    <property type="molecule type" value="Genomic_DNA"/>
</dbReference>
<gene>
    <name evidence="1" type="ORF">GLOINDRAFT_86527</name>
</gene>
<feature type="non-terminal residue" evidence="1">
    <location>
        <position position="1"/>
    </location>
</feature>
<sequence>KKIFGIVAFVACGWWMEEETVVKTIFVHMSILKIKLYKSIRDYGVNIIYSLRHRSRKIYLVSLKPPMVQLHTFMPTRLSDNPGYNIFIIKYSRLVILKDVRIIFELRND</sequence>